<keyword evidence="1" id="KW-1133">Transmembrane helix</keyword>
<sequence length="132" mass="15201">MSSVASLTLISQQFTIYFGIPVFLFGLIGNCLNILIFLSKNLFPSSPCQLYFLTASISSLIAIIIPLSLHSTLRADEQYDKIHYLNILIGEEKRNKELYQINGYHLLLNYSKHMQHMEAMAEKEAENKRERM</sequence>
<evidence type="ECO:0000256" key="1">
    <source>
        <dbReference type="SAM" id="Phobius"/>
    </source>
</evidence>
<protein>
    <submittedName>
        <fullName evidence="2">Uncharacterized protein</fullName>
    </submittedName>
</protein>
<feature type="transmembrane region" description="Helical" evidence="1">
    <location>
        <begin position="50"/>
        <end position="69"/>
    </location>
</feature>
<organism evidence="2 3">
    <name type="scientific">Adineta steineri</name>
    <dbReference type="NCBI Taxonomy" id="433720"/>
    <lineage>
        <taxon>Eukaryota</taxon>
        <taxon>Metazoa</taxon>
        <taxon>Spiralia</taxon>
        <taxon>Gnathifera</taxon>
        <taxon>Rotifera</taxon>
        <taxon>Eurotatoria</taxon>
        <taxon>Bdelloidea</taxon>
        <taxon>Adinetida</taxon>
        <taxon>Adinetidae</taxon>
        <taxon>Adineta</taxon>
    </lineage>
</organism>
<keyword evidence="1" id="KW-0472">Membrane</keyword>
<accession>A0A814KN22</accession>
<dbReference type="AlphaFoldDB" id="A0A814KN22"/>
<evidence type="ECO:0000313" key="3">
    <source>
        <dbReference type="Proteomes" id="UP000663845"/>
    </source>
</evidence>
<name>A0A814KN22_9BILA</name>
<reference evidence="2" key="1">
    <citation type="submission" date="2021-02" db="EMBL/GenBank/DDBJ databases">
        <authorList>
            <person name="Nowell W R."/>
        </authorList>
    </citation>
    <scope>NUCLEOTIDE SEQUENCE</scope>
</reference>
<dbReference type="EMBL" id="CAJNOG010000186">
    <property type="protein sequence ID" value="CAF1054254.1"/>
    <property type="molecule type" value="Genomic_DNA"/>
</dbReference>
<comment type="caution">
    <text evidence="2">The sequence shown here is derived from an EMBL/GenBank/DDBJ whole genome shotgun (WGS) entry which is preliminary data.</text>
</comment>
<dbReference type="Proteomes" id="UP000663845">
    <property type="component" value="Unassembled WGS sequence"/>
</dbReference>
<keyword evidence="1" id="KW-0812">Transmembrane</keyword>
<evidence type="ECO:0000313" key="2">
    <source>
        <dbReference type="EMBL" id="CAF1054254.1"/>
    </source>
</evidence>
<proteinExistence type="predicted"/>
<feature type="transmembrane region" description="Helical" evidence="1">
    <location>
        <begin position="16"/>
        <end position="38"/>
    </location>
</feature>
<gene>
    <name evidence="2" type="ORF">JYZ213_LOCUS18854</name>
</gene>